<dbReference type="GO" id="GO:0003735">
    <property type="term" value="F:structural constituent of ribosome"/>
    <property type="evidence" value="ECO:0007669"/>
    <property type="project" value="InterPro"/>
</dbReference>
<keyword evidence="3" id="KW-0687">Ribonucleoprotein</keyword>
<sequence length="204" mass="22816">MFHQLKNILSPNLIKTKWPAFNIAEKFRSIHLSQTYCKLKEERRAARINPKIDDGTEGEKQFGIDSLSLKREELFPSEDTPNKLFKNIPFNQIPICNIKVSKNNTIITITDAKGVVRLLRSCGVEGFKNTRKGTNIAAQATAITIGSNALNKGYSMLRVRLSGLGPGRMSALKGLQMAGLDIISVTDNTPVSWNPPRPRKQRRL</sequence>
<reference evidence="4" key="1">
    <citation type="submission" date="2022-01" db="EMBL/GenBank/DDBJ databases">
        <authorList>
            <person name="King R."/>
        </authorList>
    </citation>
    <scope>NUCLEOTIDE SEQUENCE</scope>
</reference>
<dbReference type="EMBL" id="OV725077">
    <property type="protein sequence ID" value="CAH1392310.1"/>
    <property type="molecule type" value="Genomic_DNA"/>
</dbReference>
<dbReference type="InterPro" id="IPR036967">
    <property type="entry name" value="Ribosomal_uS11_sf"/>
</dbReference>
<dbReference type="GO" id="GO:0006412">
    <property type="term" value="P:translation"/>
    <property type="evidence" value="ECO:0007669"/>
    <property type="project" value="InterPro"/>
</dbReference>
<evidence type="ECO:0008006" key="6">
    <source>
        <dbReference type="Google" id="ProtNLM"/>
    </source>
</evidence>
<evidence type="ECO:0000313" key="5">
    <source>
        <dbReference type="Proteomes" id="UP001152798"/>
    </source>
</evidence>
<comment type="similarity">
    <text evidence="1">Belongs to the universal ribosomal protein uS11 family.</text>
</comment>
<keyword evidence="5" id="KW-1185">Reference proteome</keyword>
<dbReference type="HAMAP" id="MF_01310">
    <property type="entry name" value="Ribosomal_uS11"/>
    <property type="match status" value="1"/>
</dbReference>
<dbReference type="FunFam" id="3.30.420.80:FF:000013">
    <property type="entry name" value="Mitochondrial ribosomal protein S11"/>
    <property type="match status" value="1"/>
</dbReference>
<accession>A0A9P0H3A5</accession>
<dbReference type="InterPro" id="IPR001971">
    <property type="entry name" value="Ribosomal_uS11"/>
</dbReference>
<keyword evidence="2" id="KW-0689">Ribosomal protein</keyword>
<dbReference type="OrthoDB" id="1654884at2759"/>
<evidence type="ECO:0000256" key="2">
    <source>
        <dbReference type="ARBA" id="ARBA00022980"/>
    </source>
</evidence>
<evidence type="ECO:0000256" key="3">
    <source>
        <dbReference type="ARBA" id="ARBA00023274"/>
    </source>
</evidence>
<evidence type="ECO:0000256" key="1">
    <source>
        <dbReference type="ARBA" id="ARBA00006194"/>
    </source>
</evidence>
<dbReference type="Gene3D" id="3.30.420.80">
    <property type="entry name" value="Ribosomal protein S11"/>
    <property type="match status" value="1"/>
</dbReference>
<dbReference type="PANTHER" id="PTHR11759">
    <property type="entry name" value="40S RIBOSOMAL PROTEIN S14/30S RIBOSOMAL PROTEIN S11"/>
    <property type="match status" value="1"/>
</dbReference>
<proteinExistence type="inferred from homology"/>
<dbReference type="GO" id="GO:1990904">
    <property type="term" value="C:ribonucleoprotein complex"/>
    <property type="evidence" value="ECO:0007669"/>
    <property type="project" value="UniProtKB-KW"/>
</dbReference>
<gene>
    <name evidence="4" type="ORF">NEZAVI_LOCUS3159</name>
</gene>
<dbReference type="SUPFAM" id="SSF53137">
    <property type="entry name" value="Translational machinery components"/>
    <property type="match status" value="1"/>
</dbReference>
<dbReference type="Proteomes" id="UP001152798">
    <property type="component" value="Chromosome 1"/>
</dbReference>
<evidence type="ECO:0000313" key="4">
    <source>
        <dbReference type="EMBL" id="CAH1392310.1"/>
    </source>
</evidence>
<name>A0A9P0H3A5_NEZVI</name>
<organism evidence="4 5">
    <name type="scientific">Nezara viridula</name>
    <name type="common">Southern green stink bug</name>
    <name type="synonym">Cimex viridulus</name>
    <dbReference type="NCBI Taxonomy" id="85310"/>
    <lineage>
        <taxon>Eukaryota</taxon>
        <taxon>Metazoa</taxon>
        <taxon>Ecdysozoa</taxon>
        <taxon>Arthropoda</taxon>
        <taxon>Hexapoda</taxon>
        <taxon>Insecta</taxon>
        <taxon>Pterygota</taxon>
        <taxon>Neoptera</taxon>
        <taxon>Paraneoptera</taxon>
        <taxon>Hemiptera</taxon>
        <taxon>Heteroptera</taxon>
        <taxon>Panheteroptera</taxon>
        <taxon>Pentatomomorpha</taxon>
        <taxon>Pentatomoidea</taxon>
        <taxon>Pentatomidae</taxon>
        <taxon>Pentatominae</taxon>
        <taxon>Nezara</taxon>
    </lineage>
</organism>
<dbReference type="Pfam" id="PF00411">
    <property type="entry name" value="Ribosomal_S11"/>
    <property type="match status" value="1"/>
</dbReference>
<protein>
    <recommendedName>
        <fullName evidence="6">Mitochondrial ribosomal protein S11</fullName>
    </recommendedName>
</protein>
<dbReference type="AlphaFoldDB" id="A0A9P0H3A5"/>
<dbReference type="GO" id="GO:0005840">
    <property type="term" value="C:ribosome"/>
    <property type="evidence" value="ECO:0007669"/>
    <property type="project" value="UniProtKB-KW"/>
</dbReference>